<dbReference type="SUPFAM" id="SSF48371">
    <property type="entry name" value="ARM repeat"/>
    <property type="match status" value="1"/>
</dbReference>
<keyword evidence="6 8" id="KW-0472">Membrane</keyword>
<feature type="domain" description="Armadillo repeat-containing" evidence="9">
    <location>
        <begin position="361"/>
        <end position="565"/>
    </location>
</feature>
<dbReference type="VEuPathDB" id="VectorBase:BGLB028592"/>
<dbReference type="AlphaFoldDB" id="A0A2C9L9S4"/>
<reference evidence="10" key="1">
    <citation type="submission" date="2020-05" db="UniProtKB">
        <authorList>
            <consortium name="EnsemblMetazoa"/>
        </authorList>
    </citation>
    <scope>IDENTIFICATION</scope>
    <source>
        <strain evidence="10">BB02</strain>
    </source>
</reference>
<dbReference type="KEGG" id="bgt:106056567"/>
<evidence type="ECO:0000256" key="1">
    <source>
        <dbReference type="ARBA" id="ARBA00004167"/>
    </source>
</evidence>
<dbReference type="EnsemblMetazoa" id="BGLB028592-RA">
    <property type="protein sequence ID" value="BGLB028592-PA"/>
    <property type="gene ID" value="BGLB028592"/>
</dbReference>
<protein>
    <recommendedName>
        <fullName evidence="9">Armadillo repeat-containing domain-containing protein</fullName>
    </recommendedName>
</protein>
<dbReference type="PANTHER" id="PTHR15712:SF23">
    <property type="entry name" value="ARMADILLO REPEAT CONTAINING 10"/>
    <property type="match status" value="1"/>
</dbReference>
<dbReference type="Pfam" id="PF04826">
    <property type="entry name" value="Arm_2"/>
    <property type="match status" value="1"/>
</dbReference>
<dbReference type="STRING" id="6526.A0A2C9L9S4"/>
<evidence type="ECO:0000256" key="8">
    <source>
        <dbReference type="SAM" id="Phobius"/>
    </source>
</evidence>
<evidence type="ECO:0000256" key="7">
    <source>
        <dbReference type="SAM" id="MobiDB-lite"/>
    </source>
</evidence>
<accession>A0A2C9L9S4</accession>
<dbReference type="OrthoDB" id="10017790at2759"/>
<evidence type="ECO:0000256" key="5">
    <source>
        <dbReference type="ARBA" id="ARBA00023128"/>
    </source>
</evidence>
<feature type="region of interest" description="Disordered" evidence="7">
    <location>
        <begin position="117"/>
        <end position="154"/>
    </location>
</feature>
<name>A0A2C9L9S4_BIOGL</name>
<keyword evidence="5" id="KW-0496">Mitochondrion</keyword>
<evidence type="ECO:0000256" key="2">
    <source>
        <dbReference type="ARBA" id="ARBA00004325"/>
    </source>
</evidence>
<dbReference type="InterPro" id="IPR006911">
    <property type="entry name" value="ARM-rpt_dom"/>
</dbReference>
<sequence length="618" mass="67702">MTINMGPEYGKIAIGISAATGVVLVSFLLLKKFGYNVKSEAKEEQVGDGVHEEKITQEKVEESAASSELQGFIEKDGELQGIPDKWINEENNDLTTSLPEPGGQNQQSFILIGEDDIPENNLEGDTPGNATKKSDRSSDESSYDVIENDRLDDHIDDEDVIADDDTKTALDAKAEEDVNSTSMVFVEESPFSYQAKSGSSLFVSADELQAEDNDTDVAPAASDKAHFDKEEIENLDNSATQDNVSVNNSSSLAATLDESNANQEVPLVDAIMSQESETPQKDDEYTSPVEESVKNNDNNENLEEQAEDLDNSKEEIPLSAVQDVTLKEELDTDDSNTLDIQKATEVLFTCQNSPGNVTHDDIVHLVEILNKNNPTLQTTVLDSLVKVTAFTQNIHTLRECGCPEILVQRIKDLSSEPEFDEKQMTSICNVLTNLSLDPKIQQQLGDVVPVLSRVVQLEGVSEPLLLSALRPLVNLSSENVHHQLYSNLVSTLYSLLCSGSHAVKVLSVKVLVNLSINNDFVQDLLAAKAPASFINVMDPPCSDDLLLRYVTMLTNLYCVICTSTELSLDASTLAPDSVFSMLSNEQNKSAIRAKALNLTRHIDEDLSYEASKLNNYLS</sequence>
<feature type="region of interest" description="Disordered" evidence="7">
    <location>
        <begin position="41"/>
        <end position="68"/>
    </location>
</feature>
<dbReference type="InterPro" id="IPR011989">
    <property type="entry name" value="ARM-like"/>
</dbReference>
<dbReference type="VEuPathDB" id="VectorBase:BGLAX_030032"/>
<feature type="compositionally biased region" description="Basic and acidic residues" evidence="7">
    <location>
        <begin position="41"/>
        <end position="62"/>
    </location>
</feature>
<dbReference type="RefSeq" id="XP_013068830.2">
    <property type="nucleotide sequence ID" value="XM_013213376.2"/>
</dbReference>
<evidence type="ECO:0000256" key="3">
    <source>
        <dbReference type="ARBA" id="ARBA00022692"/>
    </source>
</evidence>
<evidence type="ECO:0000259" key="9">
    <source>
        <dbReference type="Pfam" id="PF04826"/>
    </source>
</evidence>
<feature type="transmembrane region" description="Helical" evidence="8">
    <location>
        <begin position="12"/>
        <end position="30"/>
    </location>
</feature>
<dbReference type="Gene3D" id="1.25.10.10">
    <property type="entry name" value="Leucine-rich Repeat Variant"/>
    <property type="match status" value="1"/>
</dbReference>
<gene>
    <name evidence="10" type="primary">106056567</name>
</gene>
<evidence type="ECO:0000256" key="4">
    <source>
        <dbReference type="ARBA" id="ARBA00022989"/>
    </source>
</evidence>
<keyword evidence="3 8" id="KW-0812">Transmembrane</keyword>
<dbReference type="InterPro" id="IPR051303">
    <property type="entry name" value="Armcx_regulator"/>
</dbReference>
<dbReference type="GO" id="GO:0031966">
    <property type="term" value="C:mitochondrial membrane"/>
    <property type="evidence" value="ECO:0007669"/>
    <property type="project" value="UniProtKB-SubCell"/>
</dbReference>
<comment type="subcellular location">
    <subcellularLocation>
        <location evidence="1">Membrane</location>
        <topology evidence="1">Single-pass membrane protein</topology>
    </subcellularLocation>
    <subcellularLocation>
        <location evidence="2">Mitochondrion membrane</location>
    </subcellularLocation>
</comment>
<dbReference type="Proteomes" id="UP000076420">
    <property type="component" value="Unassembled WGS sequence"/>
</dbReference>
<evidence type="ECO:0000313" key="10">
    <source>
        <dbReference type="EnsemblMetazoa" id="BGLB028592-PA"/>
    </source>
</evidence>
<evidence type="ECO:0000256" key="6">
    <source>
        <dbReference type="ARBA" id="ARBA00023136"/>
    </source>
</evidence>
<dbReference type="InterPro" id="IPR016024">
    <property type="entry name" value="ARM-type_fold"/>
</dbReference>
<feature type="region of interest" description="Disordered" evidence="7">
    <location>
        <begin position="273"/>
        <end position="317"/>
    </location>
</feature>
<evidence type="ECO:0000313" key="11">
    <source>
        <dbReference type="Proteomes" id="UP000076420"/>
    </source>
</evidence>
<feature type="compositionally biased region" description="Acidic residues" evidence="7">
    <location>
        <begin position="300"/>
        <end position="309"/>
    </location>
</feature>
<dbReference type="PANTHER" id="PTHR15712">
    <property type="entry name" value="ARMADILLO REPEAT CONTAINING PROTEIN"/>
    <property type="match status" value="1"/>
</dbReference>
<organism evidence="10 11">
    <name type="scientific">Biomphalaria glabrata</name>
    <name type="common">Bloodfluke planorb</name>
    <name type="synonym">Freshwater snail</name>
    <dbReference type="NCBI Taxonomy" id="6526"/>
    <lineage>
        <taxon>Eukaryota</taxon>
        <taxon>Metazoa</taxon>
        <taxon>Spiralia</taxon>
        <taxon>Lophotrochozoa</taxon>
        <taxon>Mollusca</taxon>
        <taxon>Gastropoda</taxon>
        <taxon>Heterobranchia</taxon>
        <taxon>Euthyneura</taxon>
        <taxon>Panpulmonata</taxon>
        <taxon>Hygrophila</taxon>
        <taxon>Lymnaeoidea</taxon>
        <taxon>Planorbidae</taxon>
        <taxon>Biomphalaria</taxon>
    </lineage>
</organism>
<keyword evidence="4 8" id="KW-1133">Transmembrane helix</keyword>
<proteinExistence type="predicted"/>